<dbReference type="Gene3D" id="1.10.287.560">
    <property type="entry name" value="Histidine kinase CheA-like, homodimeric domain"/>
    <property type="match status" value="1"/>
</dbReference>
<evidence type="ECO:0000256" key="2">
    <source>
        <dbReference type="ARBA" id="ARBA00012438"/>
    </source>
</evidence>
<dbReference type="InterPro" id="IPR005467">
    <property type="entry name" value="His_kinase_dom"/>
</dbReference>
<feature type="compositionally biased region" description="Basic residues" evidence="7">
    <location>
        <begin position="652"/>
        <end position="683"/>
    </location>
</feature>
<evidence type="ECO:0000313" key="12">
    <source>
        <dbReference type="Proteomes" id="UP000503447"/>
    </source>
</evidence>
<evidence type="ECO:0000256" key="6">
    <source>
        <dbReference type="PROSITE-ProRule" id="PRU00110"/>
    </source>
</evidence>
<protein>
    <recommendedName>
        <fullName evidence="2">histidine kinase</fullName>
        <ecNumber evidence="2">2.7.13.3</ecNumber>
    </recommendedName>
</protein>
<dbReference type="InterPro" id="IPR008207">
    <property type="entry name" value="Sig_transdc_His_kin_Hpt_dom"/>
</dbReference>
<dbReference type="SMART" id="SM00387">
    <property type="entry name" value="HATPase_c"/>
    <property type="match status" value="1"/>
</dbReference>
<dbReference type="SMART" id="SM00073">
    <property type="entry name" value="HPT"/>
    <property type="match status" value="1"/>
</dbReference>
<feature type="domain" description="HPt" evidence="10">
    <location>
        <begin position="1"/>
        <end position="101"/>
    </location>
</feature>
<evidence type="ECO:0000259" key="10">
    <source>
        <dbReference type="PROSITE" id="PS50894"/>
    </source>
</evidence>
<keyword evidence="5 11" id="KW-0418">Kinase</keyword>
<feature type="domain" description="CheW-like" evidence="9">
    <location>
        <begin position="727"/>
        <end position="867"/>
    </location>
</feature>
<dbReference type="PANTHER" id="PTHR43395">
    <property type="entry name" value="SENSOR HISTIDINE KINASE CHEA"/>
    <property type="match status" value="1"/>
</dbReference>
<dbReference type="Pfam" id="PF01584">
    <property type="entry name" value="CheW"/>
    <property type="match status" value="2"/>
</dbReference>
<dbReference type="InterPro" id="IPR051315">
    <property type="entry name" value="Bact_Chemotaxis_CheA"/>
</dbReference>
<dbReference type="InterPro" id="IPR037006">
    <property type="entry name" value="CheA-like_homodim_sf"/>
</dbReference>
<dbReference type="PROSITE" id="PS50894">
    <property type="entry name" value="HPT"/>
    <property type="match status" value="1"/>
</dbReference>
<feature type="compositionally biased region" description="Low complexity" evidence="7">
    <location>
        <begin position="627"/>
        <end position="642"/>
    </location>
</feature>
<proteinExistence type="predicted"/>
<evidence type="ECO:0000259" key="9">
    <source>
        <dbReference type="PROSITE" id="PS50851"/>
    </source>
</evidence>
<gene>
    <name evidence="11" type="ORF">FTUN_1122</name>
</gene>
<feature type="domain" description="Histidine kinase" evidence="8">
    <location>
        <begin position="211"/>
        <end position="416"/>
    </location>
</feature>
<keyword evidence="4" id="KW-0808">Transferase</keyword>
<dbReference type="SUPFAM" id="SSF50341">
    <property type="entry name" value="CheW-like"/>
    <property type="match status" value="2"/>
</dbReference>
<evidence type="ECO:0000256" key="5">
    <source>
        <dbReference type="ARBA" id="ARBA00022777"/>
    </source>
</evidence>
<dbReference type="SMART" id="SM01231">
    <property type="entry name" value="H-kinase_dim"/>
    <property type="match status" value="1"/>
</dbReference>
<dbReference type="KEGG" id="ftj:FTUN_1122"/>
<evidence type="ECO:0000256" key="4">
    <source>
        <dbReference type="ARBA" id="ARBA00022679"/>
    </source>
</evidence>
<comment type="catalytic activity">
    <reaction evidence="1">
        <text>ATP + protein L-histidine = ADP + protein N-phospho-L-histidine.</text>
        <dbReference type="EC" id="2.7.13.3"/>
    </reaction>
</comment>
<dbReference type="GO" id="GO:0000155">
    <property type="term" value="F:phosphorelay sensor kinase activity"/>
    <property type="evidence" value="ECO:0007669"/>
    <property type="project" value="InterPro"/>
</dbReference>
<dbReference type="Gene3D" id="2.40.50.180">
    <property type="entry name" value="CheA-289, Domain 4"/>
    <property type="match status" value="1"/>
</dbReference>
<dbReference type="Gene3D" id="1.20.120.160">
    <property type="entry name" value="HPT domain"/>
    <property type="match status" value="1"/>
</dbReference>
<dbReference type="PANTHER" id="PTHR43395:SF1">
    <property type="entry name" value="CHEMOTAXIS PROTEIN CHEA"/>
    <property type="match status" value="1"/>
</dbReference>
<evidence type="ECO:0000256" key="3">
    <source>
        <dbReference type="ARBA" id="ARBA00022553"/>
    </source>
</evidence>
<dbReference type="InterPro" id="IPR002545">
    <property type="entry name" value="CheW-lke_dom"/>
</dbReference>
<organism evidence="11 12">
    <name type="scientific">Frigoriglobus tundricola</name>
    <dbReference type="NCBI Taxonomy" id="2774151"/>
    <lineage>
        <taxon>Bacteria</taxon>
        <taxon>Pseudomonadati</taxon>
        <taxon>Planctomycetota</taxon>
        <taxon>Planctomycetia</taxon>
        <taxon>Gemmatales</taxon>
        <taxon>Gemmataceae</taxon>
        <taxon>Frigoriglobus</taxon>
    </lineage>
</organism>
<dbReference type="SUPFAM" id="SSF47384">
    <property type="entry name" value="Homodimeric domain of signal transducing histidine kinase"/>
    <property type="match status" value="1"/>
</dbReference>
<feature type="compositionally biased region" description="Low complexity" evidence="7">
    <location>
        <begin position="597"/>
        <end position="612"/>
    </location>
</feature>
<dbReference type="Gene3D" id="2.30.30.40">
    <property type="entry name" value="SH3 Domains"/>
    <property type="match status" value="2"/>
</dbReference>
<feature type="compositionally biased region" description="Pro residues" evidence="7">
    <location>
        <begin position="136"/>
        <end position="154"/>
    </location>
</feature>
<dbReference type="PROSITE" id="PS50109">
    <property type="entry name" value="HIS_KIN"/>
    <property type="match status" value="1"/>
</dbReference>
<evidence type="ECO:0000259" key="8">
    <source>
        <dbReference type="PROSITE" id="PS50109"/>
    </source>
</evidence>
<dbReference type="EMBL" id="CP053452">
    <property type="protein sequence ID" value="QJW93614.1"/>
    <property type="molecule type" value="Genomic_DNA"/>
</dbReference>
<dbReference type="PRINTS" id="PR00344">
    <property type="entry name" value="BCTRLSENSOR"/>
</dbReference>
<dbReference type="Gene3D" id="3.30.565.10">
    <property type="entry name" value="Histidine kinase-like ATPase, C-terminal domain"/>
    <property type="match status" value="1"/>
</dbReference>
<feature type="region of interest" description="Disordered" evidence="7">
    <location>
        <begin position="555"/>
        <end position="722"/>
    </location>
</feature>
<dbReference type="Pfam" id="PF02518">
    <property type="entry name" value="HATPase_c"/>
    <property type="match status" value="1"/>
</dbReference>
<dbReference type="FunFam" id="3.30.565.10:FF:000016">
    <property type="entry name" value="Chemotaxis protein CheA, putative"/>
    <property type="match status" value="1"/>
</dbReference>
<feature type="domain" description="CheW-like" evidence="9">
    <location>
        <begin position="418"/>
        <end position="556"/>
    </location>
</feature>
<dbReference type="Pfam" id="PF02895">
    <property type="entry name" value="H-kinase_dim"/>
    <property type="match status" value="1"/>
</dbReference>
<dbReference type="InterPro" id="IPR036061">
    <property type="entry name" value="CheW-like_dom_sf"/>
</dbReference>
<dbReference type="InterPro" id="IPR036890">
    <property type="entry name" value="HATPase_C_sf"/>
</dbReference>
<evidence type="ECO:0000256" key="7">
    <source>
        <dbReference type="SAM" id="MobiDB-lite"/>
    </source>
</evidence>
<reference evidence="12" key="1">
    <citation type="submission" date="2020-05" db="EMBL/GenBank/DDBJ databases">
        <title>Frigoriglobus tundricola gen. nov., sp. nov., a psychrotolerant cellulolytic planctomycete of the family Gemmataceae with two divergent copies of 16S rRNA gene.</title>
        <authorList>
            <person name="Kulichevskaya I.S."/>
            <person name="Ivanova A.A."/>
            <person name="Naumoff D.G."/>
            <person name="Beletsky A.V."/>
            <person name="Rijpstra W.I.C."/>
            <person name="Sinninghe Damste J.S."/>
            <person name="Mardanov A.V."/>
            <person name="Ravin N.V."/>
            <person name="Dedysh S.N."/>
        </authorList>
    </citation>
    <scope>NUCLEOTIDE SEQUENCE [LARGE SCALE GENOMIC DNA]</scope>
    <source>
        <strain evidence="12">PL17</strain>
    </source>
</reference>
<dbReference type="AlphaFoldDB" id="A0A6M5YJ80"/>
<dbReference type="Proteomes" id="UP000503447">
    <property type="component" value="Chromosome"/>
</dbReference>
<feature type="modified residue" description="Phosphohistidine" evidence="6">
    <location>
        <position position="44"/>
    </location>
</feature>
<feature type="compositionally biased region" description="Basic residues" evidence="7">
    <location>
        <begin position="691"/>
        <end position="709"/>
    </location>
</feature>
<evidence type="ECO:0000313" key="11">
    <source>
        <dbReference type="EMBL" id="QJW93614.1"/>
    </source>
</evidence>
<sequence>MNDIVRDFLLESHESLAQLDLDLVTLEQEPGERETLARVFRTIHTVKGTAGFLGLAKLQNVSHAAETLLGRLRAGELTFTAEIAGALLGVVDAIRQMLAQLEATEQEGDGDYSAHVRALEQLTRDPGSSRARKPQEPVPDSPAPAPAPPEPPRAAPGDEEPRAPHISDTSVRVDTGLLDTLMTLVGELVLARNQIVQFNRAQEGTAYHSAVQRLNTLTTELQAGVTKTRMQPIGNLWAKFPRLVRDLAVACGKQVRLELEGHDTELDRSIIEAVRDPLTHMVRNAVDHGIEPPAGRAAAGKPAEGRVRLHAFHEGGKVVIEITDDGAGIDPVRVRDKALAAQLIAPDRAAAMTERELLRLVFLPGFSTADRVSPLSGRGVGMDVVRTNIEKIGGTVDLDSQRGLGTTLRMRIPLTLAIVPALIVTTGGDRYAIPQVNLIELLRIDGAVTWGAVENVYGAPVYRLRDALLPLVYLHRVLGVDPADAPGDALHVVVVQADDYRFGLVVDAIHDTEEIVVKPLQKPLKPVGVFAGATIMGDGQVALILDVPGVGQRARAAGRGSRTGASRLAGWPPGPRPRTGSSCCCSRPGPPGRAAWPSRWPASRGSRSSPRGGRTGRGPRGRPVPRRGPAAGASRAGLRPAPNRYPPAPCGPRRRPAPGRRVRVGPAPRRARGGPRARHRGRGDHRPLAPRPRRHPVQRRRPGARHRVPGRGPVGPRRGGGSVVTAERQFCTVHLAGHVFGIDVMKIQEVVRVREMTRVPLAPPVVVGLMNLRGEIVTVLDLRRRFGLPEPPPGLVPLNVVVRTDEGPISLLVDDVGDVFLVPESAFEELPETLRGLPAELLSGVYKLDGQLLLVLDTRRAVSLDPAPAR</sequence>
<dbReference type="EC" id="2.7.13.3" evidence="2"/>
<feature type="compositionally biased region" description="Low complexity" evidence="7">
    <location>
        <begin position="555"/>
        <end position="570"/>
    </location>
</feature>
<keyword evidence="12" id="KW-1185">Reference proteome</keyword>
<dbReference type="GO" id="GO:0006935">
    <property type="term" value="P:chemotaxis"/>
    <property type="evidence" value="ECO:0007669"/>
    <property type="project" value="InterPro"/>
</dbReference>
<feature type="region of interest" description="Disordered" evidence="7">
    <location>
        <begin position="122"/>
        <end position="168"/>
    </location>
</feature>
<evidence type="ECO:0000256" key="1">
    <source>
        <dbReference type="ARBA" id="ARBA00000085"/>
    </source>
</evidence>
<name>A0A6M5YJ80_9BACT</name>
<accession>A0A6M5YJ80</accession>
<dbReference type="PROSITE" id="PS50851">
    <property type="entry name" value="CHEW"/>
    <property type="match status" value="2"/>
</dbReference>
<dbReference type="InterPro" id="IPR036097">
    <property type="entry name" value="HisK_dim/P_sf"/>
</dbReference>
<dbReference type="InterPro" id="IPR004105">
    <property type="entry name" value="CheA-like_dim"/>
</dbReference>
<dbReference type="CDD" id="cd16916">
    <property type="entry name" value="HATPase_CheA-like"/>
    <property type="match status" value="1"/>
</dbReference>
<dbReference type="CDD" id="cd00731">
    <property type="entry name" value="CheA_reg"/>
    <property type="match status" value="1"/>
</dbReference>
<dbReference type="SUPFAM" id="SSF47226">
    <property type="entry name" value="Histidine-containing phosphotransfer domain, HPT domain"/>
    <property type="match status" value="1"/>
</dbReference>
<dbReference type="GO" id="GO:0005737">
    <property type="term" value="C:cytoplasm"/>
    <property type="evidence" value="ECO:0007669"/>
    <property type="project" value="InterPro"/>
</dbReference>
<dbReference type="Pfam" id="PF01627">
    <property type="entry name" value="Hpt"/>
    <property type="match status" value="1"/>
</dbReference>
<dbReference type="CDD" id="cd00088">
    <property type="entry name" value="HPT"/>
    <property type="match status" value="1"/>
</dbReference>
<dbReference type="SMART" id="SM00260">
    <property type="entry name" value="CheW"/>
    <property type="match status" value="2"/>
</dbReference>
<dbReference type="InterPro" id="IPR004358">
    <property type="entry name" value="Sig_transdc_His_kin-like_C"/>
</dbReference>
<dbReference type="InterPro" id="IPR003594">
    <property type="entry name" value="HATPase_dom"/>
</dbReference>
<dbReference type="InterPro" id="IPR036641">
    <property type="entry name" value="HPT_dom_sf"/>
</dbReference>
<dbReference type="SUPFAM" id="SSF55874">
    <property type="entry name" value="ATPase domain of HSP90 chaperone/DNA topoisomerase II/histidine kinase"/>
    <property type="match status" value="1"/>
</dbReference>
<keyword evidence="3 6" id="KW-0597">Phosphoprotein</keyword>